<dbReference type="SUPFAM" id="SSF69322">
    <property type="entry name" value="Tricorn protease domain 2"/>
    <property type="match status" value="1"/>
</dbReference>
<keyword evidence="1" id="KW-0732">Signal</keyword>
<evidence type="ECO:0008006" key="4">
    <source>
        <dbReference type="Google" id="ProtNLM"/>
    </source>
</evidence>
<accession>A0A840CQ21</accession>
<evidence type="ECO:0000313" key="2">
    <source>
        <dbReference type="EMBL" id="MBB4035694.1"/>
    </source>
</evidence>
<keyword evidence="3" id="KW-1185">Reference proteome</keyword>
<dbReference type="PROSITE" id="PS51257">
    <property type="entry name" value="PROKAR_LIPOPROTEIN"/>
    <property type="match status" value="1"/>
</dbReference>
<organism evidence="2 3">
    <name type="scientific">Dysgonomonas hofstadii</name>
    <dbReference type="NCBI Taxonomy" id="637886"/>
    <lineage>
        <taxon>Bacteria</taxon>
        <taxon>Pseudomonadati</taxon>
        <taxon>Bacteroidota</taxon>
        <taxon>Bacteroidia</taxon>
        <taxon>Bacteroidales</taxon>
        <taxon>Dysgonomonadaceae</taxon>
        <taxon>Dysgonomonas</taxon>
    </lineage>
</organism>
<dbReference type="RefSeq" id="WP_183306627.1">
    <property type="nucleotide sequence ID" value="NZ_JACIEP010000005.1"/>
</dbReference>
<protein>
    <recommendedName>
        <fullName evidence="4">LVIVD repeat-containing protein</fullName>
    </recommendedName>
</protein>
<dbReference type="Proteomes" id="UP000555103">
    <property type="component" value="Unassembled WGS sequence"/>
</dbReference>
<sequence>MRYNNIIKNTVLAVVLCLGTMIACSDDSSGFSYADGGSGIGGSMARFTINGDYMYTVDQTTLKTFDLSTAGKPKYLERKDQYMEFGIETIFTMDTLLFIGSQDGMYIYNITRPEFPQQMSMTRHIRSCDPVVAQGKYAYVTLNSENTWCGNSSNQLEIFNIEDPYNPKLVRTETGFKHPRGLGVDKNKLFICDDGIKLYDVTDPEKPKWIDDFTHIPEAVNADAYDVIPLNGLLLVTGANGLYQFDYSGDKLAFVSKIEINRE</sequence>
<feature type="signal peptide" evidence="1">
    <location>
        <begin position="1"/>
        <end position="25"/>
    </location>
</feature>
<name>A0A840CQ21_9BACT</name>
<proteinExistence type="predicted"/>
<gene>
    <name evidence="2" type="ORF">GGR21_001589</name>
</gene>
<evidence type="ECO:0000313" key="3">
    <source>
        <dbReference type="Proteomes" id="UP000555103"/>
    </source>
</evidence>
<feature type="chain" id="PRO_5032640846" description="LVIVD repeat-containing protein" evidence="1">
    <location>
        <begin position="26"/>
        <end position="263"/>
    </location>
</feature>
<dbReference type="AlphaFoldDB" id="A0A840CQ21"/>
<evidence type="ECO:0000256" key="1">
    <source>
        <dbReference type="SAM" id="SignalP"/>
    </source>
</evidence>
<dbReference type="EMBL" id="JACIEP010000005">
    <property type="protein sequence ID" value="MBB4035694.1"/>
    <property type="molecule type" value="Genomic_DNA"/>
</dbReference>
<reference evidence="2 3" key="1">
    <citation type="submission" date="2020-08" db="EMBL/GenBank/DDBJ databases">
        <title>Genomic Encyclopedia of Type Strains, Phase IV (KMG-IV): sequencing the most valuable type-strain genomes for metagenomic binning, comparative biology and taxonomic classification.</title>
        <authorList>
            <person name="Goeker M."/>
        </authorList>
    </citation>
    <scope>NUCLEOTIDE SEQUENCE [LARGE SCALE GENOMIC DNA]</scope>
    <source>
        <strain evidence="2 3">DSM 104969</strain>
    </source>
</reference>
<comment type="caution">
    <text evidence="2">The sequence shown here is derived from an EMBL/GenBank/DDBJ whole genome shotgun (WGS) entry which is preliminary data.</text>
</comment>